<protein>
    <submittedName>
        <fullName evidence="1">Uncharacterized protein</fullName>
    </submittedName>
</protein>
<sequence>MNSEYPQFVVVPSTVTREAVLRELREAQLRGMAVTQRMDGVDTPAPVVSTKTRAEVIAELEAYKRQRPARDLYSGNTSGFGG</sequence>
<dbReference type="Proteomes" id="UP000887222">
    <property type="component" value="Unassembled WGS sequence"/>
</dbReference>
<dbReference type="RefSeq" id="WP_220806460.1">
    <property type="nucleotide sequence ID" value="NZ_BPMK01000001.1"/>
</dbReference>
<dbReference type="EMBL" id="BPMK01000001">
    <property type="protein sequence ID" value="GIZ50290.1"/>
    <property type="molecule type" value="Genomic_DNA"/>
</dbReference>
<keyword evidence="2" id="KW-1185">Reference proteome</keyword>
<evidence type="ECO:0000313" key="1">
    <source>
        <dbReference type="EMBL" id="GIZ50290.1"/>
    </source>
</evidence>
<organism evidence="1 2">
    <name type="scientific">Noviherbaspirillum aridicola</name>
    <dbReference type="NCBI Taxonomy" id="2849687"/>
    <lineage>
        <taxon>Bacteria</taxon>
        <taxon>Pseudomonadati</taxon>
        <taxon>Pseudomonadota</taxon>
        <taxon>Betaproteobacteria</taxon>
        <taxon>Burkholderiales</taxon>
        <taxon>Oxalobacteraceae</taxon>
        <taxon>Noviherbaspirillum</taxon>
    </lineage>
</organism>
<comment type="caution">
    <text evidence="1">The sequence shown here is derived from an EMBL/GenBank/DDBJ whole genome shotgun (WGS) entry which is preliminary data.</text>
</comment>
<gene>
    <name evidence="1" type="ORF">NCCP691_03040</name>
</gene>
<evidence type="ECO:0000313" key="2">
    <source>
        <dbReference type="Proteomes" id="UP000887222"/>
    </source>
</evidence>
<name>A0ABQ4Q0H9_9BURK</name>
<reference evidence="1 2" key="1">
    <citation type="journal article" date="2022" name="Int. J. Syst. Evol. Microbiol.">
        <title>Noviherbaspirillum aridicola sp. nov., isolated from an arid soil in Pakistan.</title>
        <authorList>
            <person name="Khan I.U."/>
            <person name="Saqib M."/>
            <person name="Amin A."/>
            <person name="Hussain F."/>
            <person name="Li L."/>
            <person name="Liu Y.H."/>
            <person name="Fang B.Z."/>
            <person name="Ahmed I."/>
            <person name="Li W.J."/>
        </authorList>
    </citation>
    <scope>NUCLEOTIDE SEQUENCE [LARGE SCALE GENOMIC DNA]</scope>
    <source>
        <strain evidence="1 2">NCCP-691</strain>
    </source>
</reference>
<proteinExistence type="predicted"/>
<accession>A0ABQ4Q0H9</accession>